<evidence type="ECO:0000313" key="2">
    <source>
        <dbReference type="Proteomes" id="UP000053695"/>
    </source>
</evidence>
<dbReference type="EMBL" id="APMM01000007">
    <property type="protein sequence ID" value="ENN96663.1"/>
    <property type="molecule type" value="Genomic_DNA"/>
</dbReference>
<dbReference type="SUPFAM" id="SSF53383">
    <property type="entry name" value="PLP-dependent transferases"/>
    <property type="match status" value="1"/>
</dbReference>
<dbReference type="OrthoDB" id="82426at2157"/>
<gene>
    <name evidence="1" type="ORF">J422_01186</name>
</gene>
<dbReference type="InterPro" id="IPR015421">
    <property type="entry name" value="PyrdxlP-dep_Trfase_major"/>
</dbReference>
<evidence type="ECO:0008006" key="3">
    <source>
        <dbReference type="Google" id="ProtNLM"/>
    </source>
</evidence>
<protein>
    <recommendedName>
        <fullName evidence="3">DegT/DnrJ/EryC1/StrS aminotransferase</fullName>
    </recommendedName>
</protein>
<reference evidence="1 2" key="1">
    <citation type="journal article" date="2013" name="Genome Announc.">
        <title>Draft Genome Sequence of a Highly Flagellated, Fast-Swimming Archaeon, Methanocaldococcus villosus Strain KIN24-T80 (DSM 22612).</title>
        <authorList>
            <person name="Thennarasu S."/>
            <person name="Polireddy D."/>
            <person name="Antony A."/>
            <person name="Yada M.R."/>
            <person name="Algarawi S."/>
            <person name="Sivakumar N."/>
        </authorList>
    </citation>
    <scope>NUCLEOTIDE SEQUENCE [LARGE SCALE GENOMIC DNA]</scope>
    <source>
        <strain evidence="1 2">KIN24-T80</strain>
    </source>
</reference>
<dbReference type="Proteomes" id="UP000053695">
    <property type="component" value="Unassembled WGS sequence"/>
</dbReference>
<proteinExistence type="predicted"/>
<dbReference type="PATRIC" id="fig|1069083.5.peg.232"/>
<evidence type="ECO:0000313" key="1">
    <source>
        <dbReference type="EMBL" id="ENN96663.1"/>
    </source>
</evidence>
<keyword evidence="2" id="KW-1185">Reference proteome</keyword>
<dbReference type="AlphaFoldDB" id="N6V339"/>
<comment type="caution">
    <text evidence="1">The sequence shown here is derived from an EMBL/GenBank/DDBJ whole genome shotgun (WGS) entry which is preliminary data.</text>
</comment>
<organism evidence="1 2">
    <name type="scientific">Methanocaldococcus villosus KIN24-T80</name>
    <dbReference type="NCBI Taxonomy" id="1069083"/>
    <lineage>
        <taxon>Archaea</taxon>
        <taxon>Methanobacteriati</taxon>
        <taxon>Methanobacteriota</taxon>
        <taxon>Methanomada group</taxon>
        <taxon>Methanococci</taxon>
        <taxon>Methanococcales</taxon>
        <taxon>Methanocaldococcaceae</taxon>
        <taxon>Methanocaldococcus</taxon>
    </lineage>
</organism>
<dbReference type="InterPro" id="IPR015424">
    <property type="entry name" value="PyrdxlP-dep_Trfase"/>
</dbReference>
<dbReference type="Gene3D" id="3.40.640.10">
    <property type="entry name" value="Type I PLP-dependent aspartate aminotransferase-like (Major domain)"/>
    <property type="match status" value="1"/>
</dbReference>
<accession>N6V339</accession>
<dbReference type="RefSeq" id="WP_004589903.1">
    <property type="nucleotide sequence ID" value="NZ_APMM01000007.1"/>
</dbReference>
<name>N6V339_9EURY</name>
<sequence>MILRYRRVRLANKEGDKREVIRIINHLLNNEYDIIFLPSGSSGVFLSMFLADKFYIPDMGGWEGFLKYPKVLNKSFEILKTNFGIIDLDILSKIKGGALLVTSLAGYLAEQPLKEIRKICNENEILFIEDISGKIGGDCGYGDVIICSTGSPKILNCGYGGFLGIAKNSNLDLEKIKEIAKTYKTINYFGLLKEELIDAEKVYKTYIKANYKIKKEIDCYFKEHEGLSIFIECDNPKEKAKEINSKIMLDNFKSLTTICPNYNRLLKKGIVFETKKIDYKELEEDVINYIITTLA</sequence>